<feature type="compositionally biased region" description="Polar residues" evidence="1">
    <location>
        <begin position="1"/>
        <end position="16"/>
    </location>
</feature>
<evidence type="ECO:0000256" key="1">
    <source>
        <dbReference type="SAM" id="MobiDB-lite"/>
    </source>
</evidence>
<keyword evidence="5" id="KW-1185">Reference proteome</keyword>
<keyword evidence="2" id="KW-0812">Transmembrane</keyword>
<keyword evidence="2" id="KW-0472">Membrane</keyword>
<dbReference type="EMBL" id="KV419401">
    <property type="protein sequence ID" value="KZS95594.1"/>
    <property type="molecule type" value="Genomic_DNA"/>
</dbReference>
<dbReference type="InterPro" id="IPR045338">
    <property type="entry name" value="DUF6535"/>
</dbReference>
<dbReference type="AlphaFoldDB" id="A0A164X3C3"/>
<evidence type="ECO:0000313" key="5">
    <source>
        <dbReference type="Proteomes" id="UP000076722"/>
    </source>
</evidence>
<feature type="domain" description="DUF6535" evidence="3">
    <location>
        <begin position="86"/>
        <end position="245"/>
    </location>
</feature>
<reference evidence="4 5" key="1">
    <citation type="journal article" date="2016" name="Mol. Biol. Evol.">
        <title>Comparative Genomics of Early-Diverging Mushroom-Forming Fungi Provides Insights into the Origins of Lignocellulose Decay Capabilities.</title>
        <authorList>
            <person name="Nagy L.G."/>
            <person name="Riley R."/>
            <person name="Tritt A."/>
            <person name="Adam C."/>
            <person name="Daum C."/>
            <person name="Floudas D."/>
            <person name="Sun H."/>
            <person name="Yadav J.S."/>
            <person name="Pangilinan J."/>
            <person name="Larsson K.H."/>
            <person name="Matsuura K."/>
            <person name="Barry K."/>
            <person name="Labutti K."/>
            <person name="Kuo R."/>
            <person name="Ohm R.A."/>
            <person name="Bhattacharya S.S."/>
            <person name="Shirouzu T."/>
            <person name="Yoshinaga Y."/>
            <person name="Martin F.M."/>
            <person name="Grigoriev I.V."/>
            <person name="Hibbett D.S."/>
        </authorList>
    </citation>
    <scope>NUCLEOTIDE SEQUENCE [LARGE SCALE GENOMIC DNA]</scope>
    <source>
        <strain evidence="4 5">HHB9708</strain>
    </source>
</reference>
<name>A0A164X3C3_9AGAM</name>
<gene>
    <name evidence="4" type="ORF">SISNIDRAFT_483820</name>
</gene>
<feature type="region of interest" description="Disordered" evidence="1">
    <location>
        <begin position="1"/>
        <end position="29"/>
    </location>
</feature>
<feature type="transmembrane region" description="Helical" evidence="2">
    <location>
        <begin position="165"/>
        <end position="184"/>
    </location>
</feature>
<protein>
    <recommendedName>
        <fullName evidence="3">DUF6535 domain-containing protein</fullName>
    </recommendedName>
</protein>
<dbReference type="Pfam" id="PF20153">
    <property type="entry name" value="DUF6535"/>
    <property type="match status" value="1"/>
</dbReference>
<sequence>MSSPSPSPAVQATINLDESSAPAPEPERAQAADAFDTTLFRQLLNLLVEQSATIKEHGKKLYTLVKNALKDEQPHDEAHMESEQLWGGLYEIAGAKIEEEAEEWKGLMDVSLVFIAIFLAVLTAFLVPVTQSLVPAPSSPSGDVTNNSTISPSLLPPKSEHNVCALYYLALITAMCNVVLCVVGRQWVGKLLSRPGGRTHCERTMRHEKRKELAHGWIKPLVAVLYWSLLLSIGVFIAGLLYQLRNLSTSFDESAPILETTWSLGILLAAHGRSLVY</sequence>
<evidence type="ECO:0000259" key="3">
    <source>
        <dbReference type="Pfam" id="PF20153"/>
    </source>
</evidence>
<feature type="transmembrane region" description="Helical" evidence="2">
    <location>
        <begin position="220"/>
        <end position="242"/>
    </location>
</feature>
<keyword evidence="2" id="KW-1133">Transmembrane helix</keyword>
<organism evidence="4 5">
    <name type="scientific">Sistotremastrum niveocremeum HHB9708</name>
    <dbReference type="NCBI Taxonomy" id="1314777"/>
    <lineage>
        <taxon>Eukaryota</taxon>
        <taxon>Fungi</taxon>
        <taxon>Dikarya</taxon>
        <taxon>Basidiomycota</taxon>
        <taxon>Agaricomycotina</taxon>
        <taxon>Agaricomycetes</taxon>
        <taxon>Sistotremastrales</taxon>
        <taxon>Sistotremastraceae</taxon>
        <taxon>Sertulicium</taxon>
        <taxon>Sertulicium niveocremeum</taxon>
    </lineage>
</organism>
<accession>A0A164X3C3</accession>
<evidence type="ECO:0000256" key="2">
    <source>
        <dbReference type="SAM" id="Phobius"/>
    </source>
</evidence>
<dbReference type="Proteomes" id="UP000076722">
    <property type="component" value="Unassembled WGS sequence"/>
</dbReference>
<proteinExistence type="predicted"/>
<feature type="transmembrane region" description="Helical" evidence="2">
    <location>
        <begin position="106"/>
        <end position="127"/>
    </location>
</feature>
<evidence type="ECO:0000313" key="4">
    <source>
        <dbReference type="EMBL" id="KZS95594.1"/>
    </source>
</evidence>